<sequence>MKSYTIIIAWLLFTNSLFAQTTFKAWEQQITKDCTNESVQKEPSRFWDAHIGGAIGGGKEGYTSTELANAKKMMTAFENVCKPKMQFSGGLVKASFGLNSKSFYNRTPIFSYTYNMGFHQYVCNVQTHKLSIVDEYQGVLRITGNPSFQTAFPRGIDDRSIAVYSYCAFSDNRLVNAINNGSGFIDLNSEETGNTSLYPIVEYKPGKGYGISFPNSGFVAVNNDFVFHHAFITHPDIPFFIPITRKQFLTDLLEFYDREKPSLVANMQDNIKQLSKTIAESEKTNSRYLQDQKSRQALQQQSANDIPAINEQKKQTVTKLLQSKDEKWLNQQAVIPGDNKAFIVPSDRNRNLKEVYGDFYFTEFYTGTEGLKLYQINPEYLKKYPPNGAKPSLIDVMYRFQPNNKFLMGIKESSIDQLDLNEFRKLLQ</sequence>
<dbReference type="Proteomes" id="UP000244450">
    <property type="component" value="Unassembled WGS sequence"/>
</dbReference>
<feature type="coiled-coil region" evidence="1">
    <location>
        <begin position="264"/>
        <end position="291"/>
    </location>
</feature>
<feature type="signal peptide" evidence="2">
    <location>
        <begin position="1"/>
        <end position="19"/>
    </location>
</feature>
<evidence type="ECO:0000256" key="2">
    <source>
        <dbReference type="SAM" id="SignalP"/>
    </source>
</evidence>
<reference evidence="3 4" key="1">
    <citation type="submission" date="2018-04" db="EMBL/GenBank/DDBJ databases">
        <title>Chitinophaga fuyangensis sp. nov., isolated from soil in a chemical factory.</title>
        <authorList>
            <person name="Chen K."/>
        </authorList>
    </citation>
    <scope>NUCLEOTIDE SEQUENCE [LARGE SCALE GENOMIC DNA]</scope>
    <source>
        <strain evidence="3 4">LY-1</strain>
    </source>
</reference>
<accession>A0A2T7BHV1</accession>
<keyword evidence="4" id="KW-1185">Reference proteome</keyword>
<evidence type="ECO:0000313" key="3">
    <source>
        <dbReference type="EMBL" id="PUZ25860.1"/>
    </source>
</evidence>
<proteinExistence type="predicted"/>
<name>A0A2T7BHV1_9BACT</name>
<dbReference type="AlphaFoldDB" id="A0A2T7BHV1"/>
<keyword evidence="1" id="KW-0175">Coiled coil</keyword>
<comment type="caution">
    <text evidence="3">The sequence shown here is derived from an EMBL/GenBank/DDBJ whole genome shotgun (WGS) entry which is preliminary data.</text>
</comment>
<dbReference type="RefSeq" id="WP_108687699.1">
    <property type="nucleotide sequence ID" value="NZ_QCYK01000002.1"/>
</dbReference>
<evidence type="ECO:0000313" key="4">
    <source>
        <dbReference type="Proteomes" id="UP000244450"/>
    </source>
</evidence>
<protein>
    <submittedName>
        <fullName evidence="3">Uncharacterized protein</fullName>
    </submittedName>
</protein>
<gene>
    <name evidence="3" type="ORF">DCC81_16545</name>
</gene>
<dbReference type="EMBL" id="QCYK01000002">
    <property type="protein sequence ID" value="PUZ25860.1"/>
    <property type="molecule type" value="Genomic_DNA"/>
</dbReference>
<organism evidence="3 4">
    <name type="scientific">Chitinophaga parva</name>
    <dbReference type="NCBI Taxonomy" id="2169414"/>
    <lineage>
        <taxon>Bacteria</taxon>
        <taxon>Pseudomonadati</taxon>
        <taxon>Bacteroidota</taxon>
        <taxon>Chitinophagia</taxon>
        <taxon>Chitinophagales</taxon>
        <taxon>Chitinophagaceae</taxon>
        <taxon>Chitinophaga</taxon>
    </lineage>
</organism>
<evidence type="ECO:0000256" key="1">
    <source>
        <dbReference type="SAM" id="Coils"/>
    </source>
</evidence>
<dbReference type="OrthoDB" id="654919at2"/>
<feature type="chain" id="PRO_5015570420" evidence="2">
    <location>
        <begin position="20"/>
        <end position="428"/>
    </location>
</feature>
<keyword evidence="2" id="KW-0732">Signal</keyword>